<evidence type="ECO:0000313" key="2">
    <source>
        <dbReference type="Proteomes" id="UP000641137"/>
    </source>
</evidence>
<keyword evidence="2" id="KW-1185">Reference proteome</keyword>
<sequence>MQPNFIGSGRRPLPLEHLDFFKFINKTSDSLSIGIHLQCGEIRKVKLDTGQDLKLLLKKEGHKVAFALADLPVTRVDLNDGGSSDDLIISSSPWRGENHLYYKARFFSLSANLIDFGKKTYLRNYQDPDGVDGRAHNDIFNQFIDSDTIVLALESSVTDVPLS</sequence>
<comment type="caution">
    <text evidence="1">The sequence shown here is derived from an EMBL/GenBank/DDBJ whole genome shotgun (WGS) entry which is preliminary data.</text>
</comment>
<dbReference type="AlphaFoldDB" id="A0A8J3GGU3"/>
<name>A0A8J3GGU3_9HYPH</name>
<reference evidence="1" key="1">
    <citation type="journal article" date="2014" name="Int. J. Syst. Evol. Microbiol.">
        <title>Complete genome sequence of Corynebacterium casei LMG S-19264T (=DSM 44701T), isolated from a smear-ripened cheese.</title>
        <authorList>
            <consortium name="US DOE Joint Genome Institute (JGI-PGF)"/>
            <person name="Walter F."/>
            <person name="Albersmeier A."/>
            <person name="Kalinowski J."/>
            <person name="Ruckert C."/>
        </authorList>
    </citation>
    <scope>NUCLEOTIDE SEQUENCE</scope>
    <source>
        <strain evidence="1">KCTC 42097</strain>
    </source>
</reference>
<evidence type="ECO:0000313" key="1">
    <source>
        <dbReference type="EMBL" id="GHC67720.1"/>
    </source>
</evidence>
<protein>
    <submittedName>
        <fullName evidence="1">Uncharacterized protein</fullName>
    </submittedName>
</protein>
<dbReference type="Proteomes" id="UP000641137">
    <property type="component" value="Unassembled WGS sequence"/>
</dbReference>
<gene>
    <name evidence="1" type="ORF">GCM10010136_12020</name>
</gene>
<reference evidence="1" key="2">
    <citation type="submission" date="2020-09" db="EMBL/GenBank/DDBJ databases">
        <authorList>
            <person name="Sun Q."/>
            <person name="Kim S."/>
        </authorList>
    </citation>
    <scope>NUCLEOTIDE SEQUENCE</scope>
    <source>
        <strain evidence="1">KCTC 42097</strain>
    </source>
</reference>
<proteinExistence type="predicted"/>
<organism evidence="1 2">
    <name type="scientific">Limoniibacter endophyticus</name>
    <dbReference type="NCBI Taxonomy" id="1565040"/>
    <lineage>
        <taxon>Bacteria</taxon>
        <taxon>Pseudomonadati</taxon>
        <taxon>Pseudomonadota</taxon>
        <taxon>Alphaproteobacteria</taxon>
        <taxon>Hyphomicrobiales</taxon>
        <taxon>Bartonellaceae</taxon>
        <taxon>Limoniibacter</taxon>
    </lineage>
</organism>
<accession>A0A8J3GGU3</accession>
<dbReference type="EMBL" id="BMZO01000003">
    <property type="protein sequence ID" value="GHC67720.1"/>
    <property type="molecule type" value="Genomic_DNA"/>
</dbReference>